<comment type="similarity">
    <text evidence="1">Belongs to the GMC oxidoreductase family.</text>
</comment>
<dbReference type="Pfam" id="PF00732">
    <property type="entry name" value="GMC_oxred_N"/>
    <property type="match status" value="1"/>
</dbReference>
<evidence type="ECO:0000259" key="3">
    <source>
        <dbReference type="Pfam" id="PF05199"/>
    </source>
</evidence>
<dbReference type="PANTHER" id="PTHR11552">
    <property type="entry name" value="GLUCOSE-METHANOL-CHOLINE GMC OXIDOREDUCTASE"/>
    <property type="match status" value="1"/>
</dbReference>
<dbReference type="EMBL" id="CAXLJM020000019">
    <property type="protein sequence ID" value="CAL8085277.1"/>
    <property type="molecule type" value="Genomic_DNA"/>
</dbReference>
<dbReference type="InterPro" id="IPR012132">
    <property type="entry name" value="GMC_OxRdtase"/>
</dbReference>
<feature type="domain" description="Glucose-methanol-choline oxidoreductase C-terminal" evidence="3">
    <location>
        <begin position="446"/>
        <end position="589"/>
    </location>
</feature>
<dbReference type="Pfam" id="PF05199">
    <property type="entry name" value="GMC_oxred_C"/>
    <property type="match status" value="1"/>
</dbReference>
<keyword evidence="5" id="KW-1185">Reference proteome</keyword>
<gene>
    <name evidence="4" type="ORF">ODALV1_LOCUS6060</name>
</gene>
<dbReference type="PIRSF" id="PIRSF000137">
    <property type="entry name" value="Alcohol_oxidase"/>
    <property type="match status" value="1"/>
</dbReference>
<organism evidence="4 5">
    <name type="scientific">Orchesella dallaii</name>
    <dbReference type="NCBI Taxonomy" id="48710"/>
    <lineage>
        <taxon>Eukaryota</taxon>
        <taxon>Metazoa</taxon>
        <taxon>Ecdysozoa</taxon>
        <taxon>Arthropoda</taxon>
        <taxon>Hexapoda</taxon>
        <taxon>Collembola</taxon>
        <taxon>Entomobryomorpha</taxon>
        <taxon>Entomobryoidea</taxon>
        <taxon>Orchesellidae</taxon>
        <taxon>Orchesellinae</taxon>
        <taxon>Orchesella</taxon>
    </lineage>
</organism>
<dbReference type="SUPFAM" id="SSF54373">
    <property type="entry name" value="FAD-linked reductases, C-terminal domain"/>
    <property type="match status" value="1"/>
</dbReference>
<dbReference type="SUPFAM" id="SSF51905">
    <property type="entry name" value="FAD/NAD(P)-binding domain"/>
    <property type="match status" value="1"/>
</dbReference>
<dbReference type="InterPro" id="IPR036188">
    <property type="entry name" value="FAD/NAD-bd_sf"/>
</dbReference>
<name>A0ABP1Q2L9_9HEXA</name>
<feature type="domain" description="Glucose-methanol-choline oxidoreductase N-terminal" evidence="2">
    <location>
        <begin position="49"/>
        <end position="337"/>
    </location>
</feature>
<accession>A0ABP1Q2L9</accession>
<dbReference type="Proteomes" id="UP001642540">
    <property type="component" value="Unassembled WGS sequence"/>
</dbReference>
<dbReference type="Gene3D" id="3.50.50.60">
    <property type="entry name" value="FAD/NAD(P)-binding domain"/>
    <property type="match status" value="1"/>
</dbReference>
<evidence type="ECO:0000313" key="4">
    <source>
        <dbReference type="EMBL" id="CAL8085277.1"/>
    </source>
</evidence>
<evidence type="ECO:0000313" key="5">
    <source>
        <dbReference type="Proteomes" id="UP001642540"/>
    </source>
</evidence>
<dbReference type="InterPro" id="IPR007867">
    <property type="entry name" value="GMC_OxRtase_C"/>
</dbReference>
<sequence>MIIRTTNISSGILTLVPFLIGYFGGLSQWRDYVFVESDINLVSITNEGYDFVVVGGGSAGCVVAARLSENPDHKVLLLEAGGNPNPLSFVPLAVPFLQNHPATDWKYETVPLNNSGLPLRWPRGKGLGGSSATNFMIYMRGNPKDFDQWANITDDSKWSYSNVENYFKKMEDYHGKYPSPAHGTNGPLRVEAVKYAPGLDSLLDAATEAGFTVRDLNVDQQEGFSPLEFTQKGGRRHSSYSAYIQPILGRPNLKVLRYSHVTKIHLNSDLEAFGVSFVRRGRPFFVAANKEVIICGGTINSAQLLMLSGIGPSNHLKSVGIKPIVDLPVGRNLQDHLLTLVGPFILNKTASFIPTRDVSFKSVTDFLFSGSGPLTSPLGAIGVGVTSTSSSPEWPNILSFISSVGVYEGLGAATDNIYGTGKYYTNFMSQFIGHGAHFVFICLGKPKSRGFIELNDNNPFSKPIINPQYYSDRENQDMKDMIEGYEVMVNLYENTRALGNKLGARLVKIPNCASYKFKTEAYYECALRTDLRTVFHPVGTCSIGKVGDPNAVVDSQLRVIGTKRLRVIDASVMPTITNANTNAPTIMIGEVGADIIKQTR</sequence>
<evidence type="ECO:0000259" key="2">
    <source>
        <dbReference type="Pfam" id="PF00732"/>
    </source>
</evidence>
<dbReference type="PANTHER" id="PTHR11552:SF186">
    <property type="entry name" value="GLUCOSE-METHANOL-CHOLINE OXIDOREDUCTASE N-TERMINAL DOMAIN-CONTAINING PROTEIN"/>
    <property type="match status" value="1"/>
</dbReference>
<protein>
    <recommendedName>
        <fullName evidence="6">Glucose dehydrogenase [FAD, quinone]</fullName>
    </recommendedName>
</protein>
<evidence type="ECO:0000256" key="1">
    <source>
        <dbReference type="ARBA" id="ARBA00010790"/>
    </source>
</evidence>
<reference evidence="4 5" key="1">
    <citation type="submission" date="2024-08" db="EMBL/GenBank/DDBJ databases">
        <authorList>
            <person name="Cucini C."/>
            <person name="Frati F."/>
        </authorList>
    </citation>
    <scope>NUCLEOTIDE SEQUENCE [LARGE SCALE GENOMIC DNA]</scope>
</reference>
<dbReference type="InterPro" id="IPR000172">
    <property type="entry name" value="GMC_OxRdtase_N"/>
</dbReference>
<proteinExistence type="inferred from homology"/>
<comment type="caution">
    <text evidence="4">The sequence shown here is derived from an EMBL/GenBank/DDBJ whole genome shotgun (WGS) entry which is preliminary data.</text>
</comment>
<evidence type="ECO:0008006" key="6">
    <source>
        <dbReference type="Google" id="ProtNLM"/>
    </source>
</evidence>
<dbReference type="Gene3D" id="3.30.560.10">
    <property type="entry name" value="Glucose Oxidase, domain 3"/>
    <property type="match status" value="1"/>
</dbReference>